<protein>
    <submittedName>
        <fullName evidence="3">BMERB domain-containing protein</fullName>
    </submittedName>
</protein>
<dbReference type="Proteomes" id="UP000025227">
    <property type="component" value="Unplaced"/>
</dbReference>
<accession>A0A7I4YVN2</accession>
<dbReference type="OMA" id="VPERMIN"/>
<reference evidence="3" key="1">
    <citation type="submission" date="2020-12" db="UniProtKB">
        <authorList>
            <consortium name="WormBaseParasite"/>
        </authorList>
    </citation>
    <scope>IDENTIFICATION</scope>
    <source>
        <strain evidence="3">MHco3</strain>
    </source>
</reference>
<name>A0A7I4YVN2_HAECO</name>
<evidence type="ECO:0000313" key="3">
    <source>
        <dbReference type="WBParaSite" id="HCON_00150820-00001"/>
    </source>
</evidence>
<dbReference type="OrthoDB" id="10457803at2759"/>
<sequence length="130" mass="15732">MLVRLEQKIDERFDQFSQQQERCINRLTDPEPKVKETWDHCLQKQEEIKDLEDKVVFEHSDDGGVDDNNNDRQIPTTEEERLDLEHRLNVLKKLVELERKVRERKINMHDLMQDRDCFSDVRPVSQRFAL</sequence>
<keyword evidence="2" id="KW-1185">Reference proteome</keyword>
<feature type="region of interest" description="Disordered" evidence="1">
    <location>
        <begin position="59"/>
        <end position="78"/>
    </location>
</feature>
<organism evidence="2 3">
    <name type="scientific">Haemonchus contortus</name>
    <name type="common">Barber pole worm</name>
    <dbReference type="NCBI Taxonomy" id="6289"/>
    <lineage>
        <taxon>Eukaryota</taxon>
        <taxon>Metazoa</taxon>
        <taxon>Ecdysozoa</taxon>
        <taxon>Nematoda</taxon>
        <taxon>Chromadorea</taxon>
        <taxon>Rhabditida</taxon>
        <taxon>Rhabditina</taxon>
        <taxon>Rhabditomorpha</taxon>
        <taxon>Strongyloidea</taxon>
        <taxon>Trichostrongylidae</taxon>
        <taxon>Haemonchus</taxon>
    </lineage>
</organism>
<dbReference type="WBParaSite" id="HCON_00150820-00001">
    <property type="protein sequence ID" value="HCON_00150820-00001"/>
    <property type="gene ID" value="HCON_00150820"/>
</dbReference>
<dbReference type="AlphaFoldDB" id="A0A7I4YVN2"/>
<evidence type="ECO:0000256" key="1">
    <source>
        <dbReference type="SAM" id="MobiDB-lite"/>
    </source>
</evidence>
<evidence type="ECO:0000313" key="2">
    <source>
        <dbReference type="Proteomes" id="UP000025227"/>
    </source>
</evidence>
<proteinExistence type="predicted"/>